<keyword evidence="3" id="KW-1185">Reference proteome</keyword>
<evidence type="ECO:0000256" key="1">
    <source>
        <dbReference type="SAM" id="MobiDB-lite"/>
    </source>
</evidence>
<dbReference type="AlphaFoldDB" id="W7UBE9"/>
<sequence>MAVDGLLGCTSQRKRQRPLPASDSSKSTTTNSAPHRGGTCPKSASLSSSATTNSISGNQKRIRVDDISYGASIDGDAIVVEYLKSDDRKTGRAAAAGQGGSVASTDEFPVGKAQISTRPGGKTRLRCQTVRQVEKLISTMFKELDVLLRAESVNRRVMYRWSGAERSSWSMLREGKISNCTWGRELVKQYIEDAIELVRSTLARGNWDNSVEAARRLTLQYIVKAAERSILEYEPVLHEEVMNTLGNLWFALLPYMPPPQRHQFRRLIARIRKIIGSITSGGGRGFQSAVDNDVDQGSFSNILASGGARGAAFSGHCLLPQPTKETQHQKRQYNSGGSLAVSFRCALEFAKLDLSPEALAAQGHQETQKKLAALLVSDVYECDAYICLWKVSEVLAGLKGFQALCQEFRLKALDAEMWRCMLLEEQESRQRGEHSSDEDDDDHDIYDSEEEEKEGGNEGDDECCNSDDGGRLSVNKVAAIPGITSLKNMPMIHHHRSVTCQSPCKSGLDELLSPPPVYPPYDARNHSEINLGPMQALISGSHRSAKPMKIVNTTSPLSSKLTSVRRSSVHEGEDKNSVGQPDRWCTKAALEDGETDNFMEFMSLHQHEYRRVVTPDFILRVWTFLEAFDSQITHVVSKGPESKSGVSFSISTSNLLFVRARPFLYRVATVIPAGQLNDYLGLMSDKFGYSGTLLLIKPLIVEEQDFHSTRRVRQVLEWAVDYEQGLQLDCFSRLILPHLRSRTQLELLARRTIAHGIRSFSIIDRALARVPSKSYEGLAVDLCRQAVQHLCPVKCPAALLVLRALQGMPSLGLYLKCRACFSDPLPMLVRPLLQKLDPLGELSIGIRLVEGIVQSAVNSIMASVDTSLRLCESERLAKANRWLEFALAGVRGGQFPPSVLDRLFSHQEFLLAALGPPSPEPKSAEVVVRCFSKLAELSQTMHGLLGPLQSIMRTYDSLLHKSEIAKAAKNKGIEVDVSVGEYGYRCFKATARRT</sequence>
<protein>
    <submittedName>
        <fullName evidence="2">Uncharacterized protein</fullName>
    </submittedName>
</protein>
<dbReference type="Proteomes" id="UP000019335">
    <property type="component" value="Chromosome 1"/>
</dbReference>
<name>W7UBE9_9STRA</name>
<reference evidence="2 3" key="1">
    <citation type="journal article" date="2014" name="Mol. Plant">
        <title>Chromosome Scale Genome Assembly and Transcriptome Profiling of Nannochloropsis gaditana in Nitrogen Depletion.</title>
        <authorList>
            <person name="Corteggiani Carpinelli E."/>
            <person name="Telatin A."/>
            <person name="Vitulo N."/>
            <person name="Forcato C."/>
            <person name="D'Angelo M."/>
            <person name="Schiavon R."/>
            <person name="Vezzi A."/>
            <person name="Giacometti G.M."/>
            <person name="Morosinotto T."/>
            <person name="Valle G."/>
        </authorList>
    </citation>
    <scope>NUCLEOTIDE SEQUENCE [LARGE SCALE GENOMIC DNA]</scope>
    <source>
        <strain evidence="2 3">B-31</strain>
    </source>
</reference>
<feature type="region of interest" description="Disordered" evidence="1">
    <location>
        <begin position="427"/>
        <end position="470"/>
    </location>
</feature>
<evidence type="ECO:0000313" key="2">
    <source>
        <dbReference type="EMBL" id="EWM30319.1"/>
    </source>
</evidence>
<proteinExistence type="predicted"/>
<comment type="caution">
    <text evidence="2">The sequence shown here is derived from an EMBL/GenBank/DDBJ whole genome shotgun (WGS) entry which is preliminary data.</text>
</comment>
<feature type="compositionally biased region" description="Acidic residues" evidence="1">
    <location>
        <begin position="436"/>
        <end position="465"/>
    </location>
</feature>
<evidence type="ECO:0000313" key="3">
    <source>
        <dbReference type="Proteomes" id="UP000019335"/>
    </source>
</evidence>
<organism evidence="2 3">
    <name type="scientific">Nannochloropsis gaditana</name>
    <dbReference type="NCBI Taxonomy" id="72520"/>
    <lineage>
        <taxon>Eukaryota</taxon>
        <taxon>Sar</taxon>
        <taxon>Stramenopiles</taxon>
        <taxon>Ochrophyta</taxon>
        <taxon>Eustigmatophyceae</taxon>
        <taxon>Eustigmatales</taxon>
        <taxon>Monodopsidaceae</taxon>
        <taxon>Nannochloropsis</taxon>
    </lineage>
</organism>
<feature type="region of interest" description="Disordered" evidence="1">
    <location>
        <begin position="561"/>
        <end position="580"/>
    </location>
</feature>
<feature type="compositionally biased region" description="Low complexity" evidence="1">
    <location>
        <begin position="43"/>
        <end position="56"/>
    </location>
</feature>
<dbReference type="EMBL" id="AZIL01000038">
    <property type="protein sequence ID" value="EWM30319.1"/>
    <property type="molecule type" value="Genomic_DNA"/>
</dbReference>
<feature type="region of interest" description="Disordered" evidence="1">
    <location>
        <begin position="1"/>
        <end position="56"/>
    </location>
</feature>
<accession>W7UBE9</accession>
<gene>
    <name evidence="2" type="ORF">Naga_100003g128</name>
</gene>
<feature type="compositionally biased region" description="Polar residues" evidence="1">
    <location>
        <begin position="22"/>
        <end position="33"/>
    </location>
</feature>